<dbReference type="FunFam" id="1.10.1070.11:FF:000016">
    <property type="entry name" value="PIK1p Phosphatidylinositol 4-kinase"/>
    <property type="match status" value="1"/>
</dbReference>
<evidence type="ECO:0000256" key="4">
    <source>
        <dbReference type="ARBA" id="ARBA00022777"/>
    </source>
</evidence>
<accession>A0A5E4NNR0</accession>
<dbReference type="GO" id="GO:0005741">
    <property type="term" value="C:mitochondrial outer membrane"/>
    <property type="evidence" value="ECO:0007669"/>
    <property type="project" value="UniProtKB-SubCell"/>
</dbReference>
<dbReference type="EC" id="2.7.1.67" evidence="2"/>
<dbReference type="PROSITE" id="PS51545">
    <property type="entry name" value="PIK_HELICAL"/>
    <property type="match status" value="1"/>
</dbReference>
<evidence type="ECO:0000256" key="5">
    <source>
        <dbReference type="ARBA" id="ARBA00036767"/>
    </source>
</evidence>
<keyword evidence="3" id="KW-0808">Transferase</keyword>
<dbReference type="SMART" id="SM00146">
    <property type="entry name" value="PI3Kc"/>
    <property type="match status" value="1"/>
</dbReference>
<feature type="domain" description="PIK helical" evidence="9">
    <location>
        <begin position="47"/>
        <end position="248"/>
    </location>
</feature>
<dbReference type="PANTHER" id="PTHR10048">
    <property type="entry name" value="PHOSPHATIDYLINOSITOL KINASE"/>
    <property type="match status" value="1"/>
</dbReference>
<comment type="subcellular location">
    <subcellularLocation>
        <location evidence="1">Mitochondrion outer membrane</location>
        <topology evidence="1">Peripheral membrane protein</topology>
    </subcellularLocation>
    <subcellularLocation>
        <location evidence="6">Rough endoplasmic reticulum membrane</location>
        <topology evidence="6">Peripheral membrane protein</topology>
    </subcellularLocation>
</comment>
<evidence type="ECO:0000313" key="11">
    <source>
        <dbReference type="Proteomes" id="UP000325440"/>
    </source>
</evidence>
<dbReference type="GO" id="GO:0004430">
    <property type="term" value="F:1-phosphatidylinositol 4-kinase activity"/>
    <property type="evidence" value="ECO:0007669"/>
    <property type="project" value="UniProtKB-EC"/>
</dbReference>
<dbReference type="CDD" id="cd05168">
    <property type="entry name" value="PI4Kc_III_beta"/>
    <property type="match status" value="1"/>
</dbReference>
<dbReference type="InterPro" id="IPR001263">
    <property type="entry name" value="PI3K_accessory_dom"/>
</dbReference>
<dbReference type="EMBL" id="CABPRJ010002401">
    <property type="protein sequence ID" value="VVC45383.1"/>
    <property type="molecule type" value="Genomic_DNA"/>
</dbReference>
<dbReference type="Pfam" id="PF00454">
    <property type="entry name" value="PI3_PI4_kinase"/>
    <property type="match status" value="1"/>
</dbReference>
<evidence type="ECO:0000256" key="6">
    <source>
        <dbReference type="ARBA" id="ARBA00037860"/>
    </source>
</evidence>
<organism evidence="10 11">
    <name type="scientific">Cinara cedri</name>
    <dbReference type="NCBI Taxonomy" id="506608"/>
    <lineage>
        <taxon>Eukaryota</taxon>
        <taxon>Metazoa</taxon>
        <taxon>Ecdysozoa</taxon>
        <taxon>Arthropoda</taxon>
        <taxon>Hexapoda</taxon>
        <taxon>Insecta</taxon>
        <taxon>Pterygota</taxon>
        <taxon>Neoptera</taxon>
        <taxon>Paraneoptera</taxon>
        <taxon>Hemiptera</taxon>
        <taxon>Sternorrhyncha</taxon>
        <taxon>Aphidomorpha</taxon>
        <taxon>Aphidoidea</taxon>
        <taxon>Aphididae</taxon>
        <taxon>Lachninae</taxon>
        <taxon>Cinara</taxon>
    </lineage>
</organism>
<dbReference type="PROSITE" id="PS50290">
    <property type="entry name" value="PI3_4_KINASE_3"/>
    <property type="match status" value="1"/>
</dbReference>
<dbReference type="Pfam" id="PF21245">
    <property type="entry name" value="PI4KB-PIK1_PIK"/>
    <property type="match status" value="1"/>
</dbReference>
<dbReference type="SUPFAM" id="SSF56112">
    <property type="entry name" value="Protein kinase-like (PK-like)"/>
    <property type="match status" value="1"/>
</dbReference>
<keyword evidence="4 10" id="KW-0418">Kinase</keyword>
<dbReference type="InterPro" id="IPR057754">
    <property type="entry name" value="PI4-kinase_beta/PIK1_cat"/>
</dbReference>
<dbReference type="Gene3D" id="1.10.1070.11">
    <property type="entry name" value="Phosphatidylinositol 3-/4-kinase, catalytic domain"/>
    <property type="match status" value="1"/>
</dbReference>
<dbReference type="OrthoDB" id="10264149at2759"/>
<dbReference type="Proteomes" id="UP000325440">
    <property type="component" value="Unassembled WGS sequence"/>
</dbReference>
<proteinExistence type="predicted"/>
<comment type="catalytic activity">
    <reaction evidence="5">
        <text>a 1,2-diacyl-sn-glycero-3-phospho-(1D-myo-inositol) + ATP = a 1,2-diacyl-sn-glycero-3-phospho-(1D-myo-inositol 4-phosphate) + ADP + H(+)</text>
        <dbReference type="Rhea" id="RHEA:19877"/>
        <dbReference type="ChEBI" id="CHEBI:15378"/>
        <dbReference type="ChEBI" id="CHEBI:30616"/>
        <dbReference type="ChEBI" id="CHEBI:57880"/>
        <dbReference type="ChEBI" id="CHEBI:58178"/>
        <dbReference type="ChEBI" id="CHEBI:456216"/>
        <dbReference type="EC" id="2.7.1.67"/>
    </reaction>
    <physiologicalReaction direction="left-to-right" evidence="5">
        <dbReference type="Rhea" id="RHEA:19878"/>
    </physiologicalReaction>
</comment>
<evidence type="ECO:0000259" key="9">
    <source>
        <dbReference type="PROSITE" id="PS51545"/>
    </source>
</evidence>
<dbReference type="InterPro" id="IPR000403">
    <property type="entry name" value="PI3/4_kinase_cat_dom"/>
</dbReference>
<evidence type="ECO:0000259" key="8">
    <source>
        <dbReference type="PROSITE" id="PS50290"/>
    </source>
</evidence>
<dbReference type="PANTHER" id="PTHR10048:SF22">
    <property type="entry name" value="PHOSPHATIDYLINOSITOL 4-KINASE BETA"/>
    <property type="match status" value="1"/>
</dbReference>
<sequence length="765" mass="85785">MYENASTKVAVTTSVTPVHGRPEFSKHRNSNHQRNLSLDFRSMGIVLPPINHPSHHRNRSLDSVLTKIPEVDVTPSPECPEPICVPTSDSHIHSDDSGIGSSEITSSCSRESLSCSEPSPSKQGGCNGQTFDKVSKSFLLRLIESKLFDMPMAIMYLFNSKEPGVQRYIGDKLFSFDDNSVDFFLPQLISMYIQMDDIAEAIDPYLVHRCRKSCDFSIKCAWLLNAFHDLNVESKSRGGQLISTILNEHYKQGPNESTPMDSFNLLTKKTHCRSRSDSSMVNVNGVQIVKERNFLGDLSSGMAFDNRCTCTEQITECRCGAPRMCSEVEFIKCLTTLGRDLAKQPTREARTTYLYSQLSLINKNLPAKVWIPLYNCNHHVLSIPPRVAAILNSKDKAPFIIYVEVAEVEDAERSPLTTRVSNLRQTRSEENLTRCESEDPKPEVNNQNMFIVAGDIRRRLTVSTDIKSSSPTDPEDPSAAALKELWSEKEKRVREKSPYGGLANWKLLPVIVKTGDDLRQELLASQLLLTLHSIWITEQVPLKVFPYKILCLSNDAGLIEPVLNTISLHQIKKQNKNSLLTYFENEFKGNSLMEARQNFIESCAAYSLVCYLIQVKDRHNGNILIDNQGNLIHIDFGFILSASPKNLGFESSPFKLTSEMVDVMGGLNSEGFNYFKLLILRGLIASRKHMDRVLSVVQIMQSANSQLPCFRAGATAVVGSLKCRFHLNLTESQLVALVDNMVGSSLHSITTKLYDGFQYYTNGIL</sequence>
<evidence type="ECO:0000313" key="10">
    <source>
        <dbReference type="EMBL" id="VVC45383.1"/>
    </source>
</evidence>
<dbReference type="InterPro" id="IPR018936">
    <property type="entry name" value="PI3/4_kinase_CS"/>
</dbReference>
<dbReference type="AlphaFoldDB" id="A0A5E4NNR0"/>
<dbReference type="InterPro" id="IPR036940">
    <property type="entry name" value="PI3/4_kinase_cat_sf"/>
</dbReference>
<dbReference type="GO" id="GO:0048015">
    <property type="term" value="P:phosphatidylinositol-mediated signaling"/>
    <property type="evidence" value="ECO:0007669"/>
    <property type="project" value="TreeGrafter"/>
</dbReference>
<gene>
    <name evidence="10" type="ORF">CINCED_3A021624</name>
</gene>
<evidence type="ECO:0000256" key="3">
    <source>
        <dbReference type="ARBA" id="ARBA00022679"/>
    </source>
</evidence>
<dbReference type="PROSITE" id="PS00915">
    <property type="entry name" value="PI3_4_KINASE_1"/>
    <property type="match status" value="1"/>
</dbReference>
<reference evidence="10 11" key="1">
    <citation type="submission" date="2019-08" db="EMBL/GenBank/DDBJ databases">
        <authorList>
            <person name="Alioto T."/>
            <person name="Alioto T."/>
            <person name="Gomez Garrido J."/>
        </authorList>
    </citation>
    <scope>NUCLEOTIDE SEQUENCE [LARGE SCALE GENOMIC DNA]</scope>
</reference>
<evidence type="ECO:0000256" key="1">
    <source>
        <dbReference type="ARBA" id="ARBA00004450"/>
    </source>
</evidence>
<evidence type="ECO:0000256" key="2">
    <source>
        <dbReference type="ARBA" id="ARBA00012169"/>
    </source>
</evidence>
<dbReference type="GO" id="GO:0030867">
    <property type="term" value="C:rough endoplasmic reticulum membrane"/>
    <property type="evidence" value="ECO:0007669"/>
    <property type="project" value="UniProtKB-SubCell"/>
</dbReference>
<dbReference type="InterPro" id="IPR049160">
    <property type="entry name" value="PI4KB-PIK1_PIK"/>
</dbReference>
<dbReference type="Gene3D" id="3.30.1010.10">
    <property type="entry name" value="Phosphatidylinositol 3-kinase Catalytic Subunit, Chain A, domain 4"/>
    <property type="match status" value="1"/>
</dbReference>
<feature type="domain" description="PI3K/PI4K catalytic" evidence="8">
    <location>
        <begin position="484"/>
        <end position="750"/>
    </location>
</feature>
<keyword evidence="11" id="KW-1185">Reference proteome</keyword>
<evidence type="ECO:0000256" key="7">
    <source>
        <dbReference type="ARBA" id="ARBA00039877"/>
    </source>
</evidence>
<dbReference type="PROSITE" id="PS00916">
    <property type="entry name" value="PI3_4_KINASE_2"/>
    <property type="match status" value="1"/>
</dbReference>
<name>A0A5E4NNR0_9HEMI</name>
<dbReference type="GO" id="GO:0046854">
    <property type="term" value="P:phosphatidylinositol phosphate biosynthetic process"/>
    <property type="evidence" value="ECO:0007669"/>
    <property type="project" value="InterPro"/>
</dbReference>
<dbReference type="InterPro" id="IPR011009">
    <property type="entry name" value="Kinase-like_dom_sf"/>
</dbReference>
<protein>
    <recommendedName>
        <fullName evidence="7">Phosphatidylinositol 4-kinase beta</fullName>
        <ecNumber evidence="2">2.7.1.67</ecNumber>
    </recommendedName>
</protein>
<dbReference type="InterPro" id="IPR015433">
    <property type="entry name" value="PI3/4_kinase"/>
</dbReference>